<dbReference type="InterPro" id="IPR038717">
    <property type="entry name" value="Tc1-like_DDE_dom"/>
</dbReference>
<protein>
    <submittedName>
        <fullName evidence="2">Transposase</fullName>
    </submittedName>
</protein>
<dbReference type="Gene3D" id="3.30.420.10">
    <property type="entry name" value="Ribonuclease H-like superfamily/Ribonuclease H"/>
    <property type="match status" value="1"/>
</dbReference>
<keyword evidence="3" id="KW-1185">Reference proteome</keyword>
<dbReference type="Pfam" id="PF13358">
    <property type="entry name" value="DDE_3"/>
    <property type="match status" value="1"/>
</dbReference>
<organism evidence="2 3">
    <name type="scientific">Streptosporangium jomthongense</name>
    <dbReference type="NCBI Taxonomy" id="1193683"/>
    <lineage>
        <taxon>Bacteria</taxon>
        <taxon>Bacillati</taxon>
        <taxon>Actinomycetota</taxon>
        <taxon>Actinomycetes</taxon>
        <taxon>Streptosporangiales</taxon>
        <taxon>Streptosporangiaceae</taxon>
        <taxon>Streptosporangium</taxon>
    </lineage>
</organism>
<comment type="caution">
    <text evidence="2">The sequence shown here is derived from an EMBL/GenBank/DDBJ whole genome shotgun (WGS) entry which is preliminary data.</text>
</comment>
<evidence type="ECO:0000313" key="3">
    <source>
        <dbReference type="Proteomes" id="UP001595698"/>
    </source>
</evidence>
<evidence type="ECO:0000313" key="2">
    <source>
        <dbReference type="EMBL" id="MFC3982702.1"/>
    </source>
</evidence>
<dbReference type="InterPro" id="IPR036397">
    <property type="entry name" value="RNaseH_sf"/>
</dbReference>
<evidence type="ECO:0000259" key="1">
    <source>
        <dbReference type="Pfam" id="PF13358"/>
    </source>
</evidence>
<dbReference type="RefSeq" id="WP_386191172.1">
    <property type="nucleotide sequence ID" value="NZ_JBHSBC010000021.1"/>
</dbReference>
<gene>
    <name evidence="2" type="ORF">ACFOYY_21345</name>
</gene>
<dbReference type="EMBL" id="JBHSBC010000021">
    <property type="protein sequence ID" value="MFC3982702.1"/>
    <property type="molecule type" value="Genomic_DNA"/>
</dbReference>
<proteinExistence type="predicted"/>
<accession>A0ABV8F5X0</accession>
<name>A0ABV8F5X0_9ACTN</name>
<reference evidence="3" key="1">
    <citation type="journal article" date="2019" name="Int. J. Syst. Evol. Microbiol.">
        <title>The Global Catalogue of Microorganisms (GCM) 10K type strain sequencing project: providing services to taxonomists for standard genome sequencing and annotation.</title>
        <authorList>
            <consortium name="The Broad Institute Genomics Platform"/>
            <consortium name="The Broad Institute Genome Sequencing Center for Infectious Disease"/>
            <person name="Wu L."/>
            <person name="Ma J."/>
        </authorList>
    </citation>
    <scope>NUCLEOTIDE SEQUENCE [LARGE SCALE GENOMIC DNA]</scope>
    <source>
        <strain evidence="3">TBRC 7912</strain>
    </source>
</reference>
<dbReference type="Proteomes" id="UP001595698">
    <property type="component" value="Unassembled WGS sequence"/>
</dbReference>
<feature type="domain" description="Tc1-like transposase DDE" evidence="1">
    <location>
        <begin position="4"/>
        <end position="49"/>
    </location>
</feature>
<sequence>MPKHVSARMRQWIAAHADWLLVYQLPAYTPDLNPVEAIWSSLRAALLNFAVHGIDELTVLIKHRLKRI</sequence>